<gene>
    <name evidence="4" type="ORF">TSUD_154140</name>
</gene>
<organism evidence="4 5">
    <name type="scientific">Trifolium subterraneum</name>
    <name type="common">Subterranean clover</name>
    <dbReference type="NCBI Taxonomy" id="3900"/>
    <lineage>
        <taxon>Eukaryota</taxon>
        <taxon>Viridiplantae</taxon>
        <taxon>Streptophyta</taxon>
        <taxon>Embryophyta</taxon>
        <taxon>Tracheophyta</taxon>
        <taxon>Spermatophyta</taxon>
        <taxon>Magnoliopsida</taxon>
        <taxon>eudicotyledons</taxon>
        <taxon>Gunneridae</taxon>
        <taxon>Pentapetalae</taxon>
        <taxon>rosids</taxon>
        <taxon>fabids</taxon>
        <taxon>Fabales</taxon>
        <taxon>Fabaceae</taxon>
        <taxon>Papilionoideae</taxon>
        <taxon>50 kb inversion clade</taxon>
        <taxon>NPAAA clade</taxon>
        <taxon>Hologalegina</taxon>
        <taxon>IRL clade</taxon>
        <taxon>Trifolieae</taxon>
        <taxon>Trifolium</taxon>
    </lineage>
</organism>
<dbReference type="GO" id="GO:0004190">
    <property type="term" value="F:aspartic-type endopeptidase activity"/>
    <property type="evidence" value="ECO:0007669"/>
    <property type="project" value="UniProtKB-KW"/>
</dbReference>
<dbReference type="SUPFAM" id="SSF53098">
    <property type="entry name" value="Ribonuclease H-like"/>
    <property type="match status" value="1"/>
</dbReference>
<dbReference type="PANTHER" id="PTHR11439:SF470">
    <property type="entry name" value="CYSTEINE-RICH RLK (RECEPTOR-LIKE PROTEIN KINASE) 8"/>
    <property type="match status" value="1"/>
</dbReference>
<dbReference type="PROSITE" id="PS50994">
    <property type="entry name" value="INTEGRASE"/>
    <property type="match status" value="1"/>
</dbReference>
<dbReference type="Pfam" id="PF25597">
    <property type="entry name" value="SH3_retrovirus"/>
    <property type="match status" value="1"/>
</dbReference>
<dbReference type="Pfam" id="PF00665">
    <property type="entry name" value="rve"/>
    <property type="match status" value="1"/>
</dbReference>
<dbReference type="PANTHER" id="PTHR11439">
    <property type="entry name" value="GAG-POL-RELATED RETROTRANSPOSON"/>
    <property type="match status" value="1"/>
</dbReference>
<dbReference type="Gene3D" id="3.30.420.10">
    <property type="entry name" value="Ribonuclease H-like superfamily/Ribonuclease H"/>
    <property type="match status" value="1"/>
</dbReference>
<dbReference type="Pfam" id="PF22936">
    <property type="entry name" value="Pol_BBD"/>
    <property type="match status" value="1"/>
</dbReference>
<dbReference type="SUPFAM" id="SSF56672">
    <property type="entry name" value="DNA/RNA polymerases"/>
    <property type="match status" value="1"/>
</dbReference>
<dbReference type="CDD" id="cd09272">
    <property type="entry name" value="RNase_HI_RT_Ty1"/>
    <property type="match status" value="1"/>
</dbReference>
<dbReference type="Pfam" id="PF14244">
    <property type="entry name" value="Retrotran_gag_3"/>
    <property type="match status" value="1"/>
</dbReference>
<dbReference type="InterPro" id="IPR054722">
    <property type="entry name" value="PolX-like_BBD"/>
</dbReference>
<keyword evidence="1" id="KW-0645">Protease</keyword>
<evidence type="ECO:0000313" key="5">
    <source>
        <dbReference type="Proteomes" id="UP000242715"/>
    </source>
</evidence>
<dbReference type="InterPro" id="IPR036397">
    <property type="entry name" value="RNaseH_sf"/>
</dbReference>
<dbReference type="InterPro" id="IPR025724">
    <property type="entry name" value="GAG-pre-integrase_dom"/>
</dbReference>
<reference evidence="5" key="1">
    <citation type="journal article" date="2017" name="Front. Plant Sci.">
        <title>Climate Clever Clovers: New Paradigm to Reduce the Environmental Footprint of Ruminants by Breeding Low Methanogenic Forages Utilizing Haplotype Variation.</title>
        <authorList>
            <person name="Kaur P."/>
            <person name="Appels R."/>
            <person name="Bayer P.E."/>
            <person name="Keeble-Gagnere G."/>
            <person name="Wang J."/>
            <person name="Hirakawa H."/>
            <person name="Shirasawa K."/>
            <person name="Vercoe P."/>
            <person name="Stefanova K."/>
            <person name="Durmic Z."/>
            <person name="Nichols P."/>
            <person name="Revell C."/>
            <person name="Isobe S.N."/>
            <person name="Edwards D."/>
            <person name="Erskine W."/>
        </authorList>
    </citation>
    <scope>NUCLEOTIDE SEQUENCE [LARGE SCALE GENOMIC DNA]</scope>
    <source>
        <strain evidence="5">cv. Daliak</strain>
    </source>
</reference>
<dbReference type="GO" id="GO:0003676">
    <property type="term" value="F:nucleic acid binding"/>
    <property type="evidence" value="ECO:0007669"/>
    <property type="project" value="InterPro"/>
</dbReference>
<dbReference type="InterPro" id="IPR029472">
    <property type="entry name" value="Copia-like_N"/>
</dbReference>
<dbReference type="InterPro" id="IPR001584">
    <property type="entry name" value="Integrase_cat-core"/>
</dbReference>
<keyword evidence="1" id="KW-0378">Hydrolase</keyword>
<name>A0A2Z6NQR4_TRISU</name>
<dbReference type="InterPro" id="IPR005162">
    <property type="entry name" value="Retrotrans_gag_dom"/>
</dbReference>
<dbReference type="EMBL" id="DF973734">
    <property type="protein sequence ID" value="GAU38852.1"/>
    <property type="molecule type" value="Genomic_DNA"/>
</dbReference>
<dbReference type="Pfam" id="PF03732">
    <property type="entry name" value="Retrotrans_gag"/>
    <property type="match status" value="1"/>
</dbReference>
<dbReference type="Proteomes" id="UP000242715">
    <property type="component" value="Unassembled WGS sequence"/>
</dbReference>
<dbReference type="Pfam" id="PF07727">
    <property type="entry name" value="RVT_2"/>
    <property type="match status" value="1"/>
</dbReference>
<dbReference type="InterPro" id="IPR057670">
    <property type="entry name" value="SH3_retrovirus"/>
</dbReference>
<dbReference type="InterPro" id="IPR013103">
    <property type="entry name" value="RVT_2"/>
</dbReference>
<dbReference type="InterPro" id="IPR043502">
    <property type="entry name" value="DNA/RNA_pol_sf"/>
</dbReference>
<evidence type="ECO:0000256" key="2">
    <source>
        <dbReference type="SAM" id="MobiDB-lite"/>
    </source>
</evidence>
<dbReference type="InterPro" id="IPR012337">
    <property type="entry name" value="RNaseH-like_sf"/>
</dbReference>
<keyword evidence="5" id="KW-1185">Reference proteome</keyword>
<protein>
    <recommendedName>
        <fullName evidence="3">Integrase catalytic domain-containing protein</fullName>
    </recommendedName>
</protein>
<sequence length="1494" mass="168833">MVRRANSSSGVDDVPAMPALTDPSQNPYYVHPNESATAALVSPLLDGKNYHAWSRSMMKAVIMKNKLRFLDGSCPMPDQFAPTYEPWIRCNNLVLSWLMNSVVPSISQSLVYTDSAAQAWSDLKARFSRADRVRVASLQRELYALRQESSSVTEFFTKLKGLWEELELSRPIPTCTCTFRCVCEAMRNAKKFKEEDLILLFLTGLNDHYAMVRSQILLMEPFPVLNAVFGLVIQHESINGLDITDDQLDPTASAINFARKSYGKANSTSQSQKKCTYCHKTNHVVDNCFRKHGFPPGYRFKDGTVVGSKNQGQSSANCVNADDNMEQSSVDTRMTFSAEDYQALMALLKNSKSAGEGSSQVNNVSKFIASSFTNDKQGNVPNHLDTWIIDSGATDHVCASLSLFTEYRKVNPIPVKLPNGSIVTTDIIGNISITPTITLKHVLYMPHFSFNLISVSRVSKDLDCVFAFTDNLCFIQNSLQRMIGSGRMLNGLYYLEGTHSQPNLLTGKQCNSLAIPNNALWHFRFGHTSQNRLEILQKLYPTIEVNKVDFCCDVCHLAKQRKLPYVTSSSRASVILELLHMDIWGPFSTSTTHGHKYFLTIVDDFSRFTWIVLLKGKYEVASKVQEFINFAENHFCHKVKFLRSDNGQEFLSLSKFYISKGIQHQTSCVYTPQQNGRVERKHQCILNIARALMTQSHLPAKYWGYAVLQSVFIMNRVPSNALKGQIPFVALYGKLPELSDLKVFGSLCFVSTHDNQRSKLDPRARKCVYLGIKPGVKGYVALDLHNYEIIVSRNVVFEETIFPYPVSNSKTAWEYVEPTPNTHPSTEPTKTRNSQETTDDLSTNHDHDSIDLPLDQPSDRTTTSTHDQKFTNSSPRRSTRIKQTPLHLMDYQCNAITHKTPYPISSFISHNNLSKSYSTFCLSLLADTEPTTYAEASKHECWVKAMKNELTALANNKTWIITDLPEGVKPIGSKWVYKIKRKADGTIDRYKARLVAKGYNQIEGVDFSQTFSPVAKMTTIRTVLAIASIKNWHIHQLDVDNAFLHGDLDENVYMTVPQRFEGATSRQVCKLQKFLYGLRQASRQWYEKLSHFLITIGYKHMPSDPTLFTKTTSASFTTLLVYVDDIVLSGNCLAEIESTKSQLHQAFGIKDIGVLKFFLGLEVAHSQQGITLCQRKYCLDLLNDTGNLGCKPSSIPMDPSNRLHHDDSEPHSNITEYRALVGKLLYLTSTRPDIAFPVQQLSQFLDAPTTAHFKAAHKVLRYLKGNPGTGLFFPRNASLQLMGFSDADWGGCPDSRRSITGYCFFIGQSLICWKSKKQLTVSKSSSEAEYRALASATCELQWLSYLLKDLQVHIDKANVLYCDSQSALHIASNPVFHERTKHLDIDCHIVREKLQAGLMKLLPISGYNQTADILTKALHPANFHRLFSKLGLSLRGFDLELGFKRSKSFNRSRKKGRLRVRERTAESSTAREWVRERFDGERVGEREVRRRESE</sequence>
<feature type="compositionally biased region" description="Polar residues" evidence="2">
    <location>
        <begin position="819"/>
        <end position="836"/>
    </location>
</feature>
<proteinExistence type="predicted"/>
<dbReference type="Pfam" id="PF13976">
    <property type="entry name" value="gag_pre-integrs"/>
    <property type="match status" value="1"/>
</dbReference>
<feature type="region of interest" description="Disordered" evidence="2">
    <location>
        <begin position="815"/>
        <end position="883"/>
    </location>
</feature>
<dbReference type="GO" id="GO:0015074">
    <property type="term" value="P:DNA integration"/>
    <property type="evidence" value="ECO:0007669"/>
    <property type="project" value="InterPro"/>
</dbReference>
<evidence type="ECO:0000256" key="1">
    <source>
        <dbReference type="ARBA" id="ARBA00022750"/>
    </source>
</evidence>
<dbReference type="OrthoDB" id="985788at2759"/>
<feature type="domain" description="Integrase catalytic" evidence="3">
    <location>
        <begin position="560"/>
        <end position="735"/>
    </location>
</feature>
<evidence type="ECO:0000259" key="3">
    <source>
        <dbReference type="PROSITE" id="PS50994"/>
    </source>
</evidence>
<keyword evidence="1" id="KW-0064">Aspartyl protease</keyword>
<accession>A0A2Z6NQR4</accession>
<evidence type="ECO:0000313" key="4">
    <source>
        <dbReference type="EMBL" id="GAU38852.1"/>
    </source>
</evidence>
<feature type="compositionally biased region" description="Polar residues" evidence="2">
    <location>
        <begin position="859"/>
        <end position="876"/>
    </location>
</feature>